<feature type="compositionally biased region" description="Polar residues" evidence="2">
    <location>
        <begin position="81"/>
        <end position="91"/>
    </location>
</feature>
<feature type="region of interest" description="Disordered" evidence="2">
    <location>
        <begin position="80"/>
        <end position="109"/>
    </location>
</feature>
<evidence type="ECO:0000256" key="2">
    <source>
        <dbReference type="SAM" id="MobiDB-lite"/>
    </source>
</evidence>
<accession>A0A1X7SNB0</accession>
<sequence length="109" mass="11812">MGSVVKGLDSVLATMDLEKISSTMDKFESLFSDLDTHTEVMDSTMASAMTLSTPEDQVEGLMKQVAEENGLEVLDKLATATPGTDTVSTLTNEEEDKLSRRLAQLRDPA</sequence>
<reference evidence="3" key="2">
    <citation type="submission" date="2017-05" db="UniProtKB">
        <authorList>
            <consortium name="EnsemblMetazoa"/>
        </authorList>
    </citation>
    <scope>IDENTIFICATION</scope>
</reference>
<comment type="similarity">
    <text evidence="1">Belongs to the SNF7 family.</text>
</comment>
<reference evidence="4" key="1">
    <citation type="journal article" date="2010" name="Nature">
        <title>The Amphimedon queenslandica genome and the evolution of animal complexity.</title>
        <authorList>
            <person name="Srivastava M."/>
            <person name="Simakov O."/>
            <person name="Chapman J."/>
            <person name="Fahey B."/>
            <person name="Gauthier M.E."/>
            <person name="Mitros T."/>
            <person name="Richards G.S."/>
            <person name="Conaco C."/>
            <person name="Dacre M."/>
            <person name="Hellsten U."/>
            <person name="Larroux C."/>
            <person name="Putnam N.H."/>
            <person name="Stanke M."/>
            <person name="Adamska M."/>
            <person name="Darling A."/>
            <person name="Degnan S.M."/>
            <person name="Oakley T.H."/>
            <person name="Plachetzki D.C."/>
            <person name="Zhai Y."/>
            <person name="Adamski M."/>
            <person name="Calcino A."/>
            <person name="Cummins S.F."/>
            <person name="Goodstein D.M."/>
            <person name="Harris C."/>
            <person name="Jackson D.J."/>
            <person name="Leys S.P."/>
            <person name="Shu S."/>
            <person name="Woodcroft B.J."/>
            <person name="Vervoort M."/>
            <person name="Kosik K.S."/>
            <person name="Manning G."/>
            <person name="Degnan B.M."/>
            <person name="Rokhsar D.S."/>
        </authorList>
    </citation>
    <scope>NUCLEOTIDE SEQUENCE [LARGE SCALE GENOMIC DNA]</scope>
</reference>
<dbReference type="STRING" id="400682.A0A1X7SNB0"/>
<evidence type="ECO:0000256" key="1">
    <source>
        <dbReference type="ARBA" id="ARBA00006190"/>
    </source>
</evidence>
<dbReference type="AlphaFoldDB" id="A0A1X7SNB0"/>
<dbReference type="GO" id="GO:0007034">
    <property type="term" value="P:vacuolar transport"/>
    <property type="evidence" value="ECO:0007669"/>
    <property type="project" value="InterPro"/>
</dbReference>
<keyword evidence="4" id="KW-1185">Reference proteome</keyword>
<evidence type="ECO:0008006" key="5">
    <source>
        <dbReference type="Google" id="ProtNLM"/>
    </source>
</evidence>
<proteinExistence type="inferred from homology"/>
<dbReference type="EnsemblMetazoa" id="XM_011410827.2">
    <property type="protein sequence ID" value="XP_011409129.1"/>
    <property type="gene ID" value="LOC100638281"/>
</dbReference>
<dbReference type="eggNOG" id="KOG3232">
    <property type="taxonomic scope" value="Eukaryota"/>
</dbReference>
<dbReference type="PANTHER" id="PTHR10476">
    <property type="entry name" value="CHARGED MULTIVESICULAR BODY PROTEIN"/>
    <property type="match status" value="1"/>
</dbReference>
<gene>
    <name evidence="3" type="primary">100638281</name>
</gene>
<organism evidence="3">
    <name type="scientific">Amphimedon queenslandica</name>
    <name type="common">Sponge</name>
    <dbReference type="NCBI Taxonomy" id="400682"/>
    <lineage>
        <taxon>Eukaryota</taxon>
        <taxon>Metazoa</taxon>
        <taxon>Porifera</taxon>
        <taxon>Demospongiae</taxon>
        <taxon>Heteroscleromorpha</taxon>
        <taxon>Haplosclerida</taxon>
        <taxon>Niphatidae</taxon>
        <taxon>Amphimedon</taxon>
    </lineage>
</organism>
<dbReference type="KEGG" id="aqu:100638281"/>
<protein>
    <recommendedName>
        <fullName evidence="5">Charged multivesicular body protein 1a</fullName>
    </recommendedName>
</protein>
<dbReference type="InterPro" id="IPR005024">
    <property type="entry name" value="Snf7_fam"/>
</dbReference>
<evidence type="ECO:0000313" key="3">
    <source>
        <dbReference type="EnsemblMetazoa" id="Aqu2.1.03577_001"/>
    </source>
</evidence>
<dbReference type="Proteomes" id="UP000007879">
    <property type="component" value="Unassembled WGS sequence"/>
</dbReference>
<dbReference type="Gene3D" id="6.10.250.440">
    <property type="match status" value="1"/>
</dbReference>
<evidence type="ECO:0000313" key="4">
    <source>
        <dbReference type="Proteomes" id="UP000007879"/>
    </source>
</evidence>
<name>A0A1X7SNB0_AMPQE</name>
<dbReference type="InParanoid" id="A0A1X7SNB0"/>
<dbReference type="EnsemblMetazoa" id="Aqu2.1.03577_001">
    <property type="protein sequence ID" value="Aqu2.1.03577_001"/>
    <property type="gene ID" value="Aqu2.1.03577"/>
</dbReference>
<dbReference type="OrthoDB" id="10266568at2759"/>